<protein>
    <submittedName>
        <fullName evidence="1">Uncharacterized protein</fullName>
    </submittedName>
</protein>
<organism evidence="1 2">
    <name type="scientific">Garicola koreensis</name>
    <dbReference type="NCBI Taxonomy" id="1262554"/>
    <lineage>
        <taxon>Bacteria</taxon>
        <taxon>Bacillati</taxon>
        <taxon>Actinomycetota</taxon>
        <taxon>Actinomycetes</taxon>
        <taxon>Micrococcales</taxon>
        <taxon>Micrococcaceae</taxon>
        <taxon>Garicola</taxon>
    </lineage>
</organism>
<sequence length="29" mass="3565">MELDVQDHFELDFERPNFVDVIKNSDWPE</sequence>
<comment type="caution">
    <text evidence="1">The sequence shown here is derived from an EMBL/GenBank/DDBJ whole genome shotgun (WGS) entry which is preliminary data.</text>
</comment>
<reference evidence="1 2" key="1">
    <citation type="submission" date="2020-08" db="EMBL/GenBank/DDBJ databases">
        <title>Sequencing the genomes of 1000 actinobacteria strains.</title>
        <authorList>
            <person name="Klenk H.-P."/>
        </authorList>
    </citation>
    <scope>NUCLEOTIDE SEQUENCE [LARGE SCALE GENOMIC DNA]</scope>
    <source>
        <strain evidence="1 2">DSM 28238</strain>
    </source>
</reference>
<name>A0A7W5TNF4_9MICC</name>
<evidence type="ECO:0000313" key="2">
    <source>
        <dbReference type="Proteomes" id="UP000547528"/>
    </source>
</evidence>
<keyword evidence="2" id="KW-1185">Reference proteome</keyword>
<dbReference type="EMBL" id="JACIBT010000001">
    <property type="protein sequence ID" value="MBB3666596.1"/>
    <property type="molecule type" value="Genomic_DNA"/>
</dbReference>
<dbReference type="Proteomes" id="UP000547528">
    <property type="component" value="Unassembled WGS sequence"/>
</dbReference>
<accession>A0A7W5TNF4</accession>
<proteinExistence type="predicted"/>
<evidence type="ECO:0000313" key="1">
    <source>
        <dbReference type="EMBL" id="MBB3666596.1"/>
    </source>
</evidence>
<dbReference type="AlphaFoldDB" id="A0A7W5TNF4"/>
<gene>
    <name evidence="1" type="ORF">FHX47_000189</name>
</gene>